<keyword evidence="3" id="KW-0805">Transcription regulation</keyword>
<gene>
    <name evidence="7" type="ORF">CCO03_07575</name>
</gene>
<feature type="domain" description="HTH gntR-type" evidence="6">
    <location>
        <begin position="3"/>
        <end position="71"/>
    </location>
</feature>
<proteinExistence type="inferred from homology"/>
<dbReference type="SUPFAM" id="SSF46785">
    <property type="entry name" value="Winged helix' DNA-binding domain"/>
    <property type="match status" value="1"/>
</dbReference>
<keyword evidence="2" id="KW-0663">Pyridoxal phosphate</keyword>
<dbReference type="SMART" id="SM00345">
    <property type="entry name" value="HTH_GNTR"/>
    <property type="match status" value="1"/>
</dbReference>
<accession>A0A1Y0ELM3</accession>
<dbReference type="Gene3D" id="1.10.10.10">
    <property type="entry name" value="Winged helix-like DNA-binding domain superfamily/Winged helix DNA-binding domain"/>
    <property type="match status" value="1"/>
</dbReference>
<dbReference type="Pfam" id="PF00392">
    <property type="entry name" value="GntR"/>
    <property type="match status" value="1"/>
</dbReference>
<organism evidence="7 8">
    <name type="scientific">Comamonas serinivorans</name>
    <dbReference type="NCBI Taxonomy" id="1082851"/>
    <lineage>
        <taxon>Bacteria</taxon>
        <taxon>Pseudomonadati</taxon>
        <taxon>Pseudomonadota</taxon>
        <taxon>Betaproteobacteria</taxon>
        <taxon>Burkholderiales</taxon>
        <taxon>Comamonadaceae</taxon>
        <taxon>Comamonas</taxon>
    </lineage>
</organism>
<comment type="similarity">
    <text evidence="1">In the C-terminal section; belongs to the class-I pyridoxal-phosphate-dependent aminotransferase family.</text>
</comment>
<dbReference type="CDD" id="cd07377">
    <property type="entry name" value="WHTH_GntR"/>
    <property type="match status" value="1"/>
</dbReference>
<name>A0A1Y0ELM3_9BURK</name>
<dbReference type="InterPro" id="IPR036388">
    <property type="entry name" value="WH-like_DNA-bd_sf"/>
</dbReference>
<dbReference type="OrthoDB" id="9804020at2"/>
<evidence type="ECO:0000313" key="8">
    <source>
        <dbReference type="Proteomes" id="UP000196138"/>
    </source>
</evidence>
<dbReference type="GO" id="GO:0030170">
    <property type="term" value="F:pyridoxal phosphate binding"/>
    <property type="evidence" value="ECO:0007669"/>
    <property type="project" value="InterPro"/>
</dbReference>
<sequence length="488" mass="53229">MDAPLYLQLAQRLSQHIAQGTFAPGEQFPSVRQLMKTHQISMSTAVQVCHTLEDWGLLQARPRSGYYVDAAPRAGLSRASEALPTRRLTQPDSFTGLHATIARWLDLLEATPPRINFMTGVGAPELYPTAALQRLAASALRQHPEVMTQMTRRYGHPDFLAVLAKRAATRGMQLRADQITVTNGAIEALTLALRALCQPGDTVAVESPTFYGALQALEALGLRPLELPTSPSTGLSVEALAMALDDPRTPIRALLCMPTLHNPLGCTMPDAHKRAVLQLCGEHGVPIIEDDIYADMGAAASHCQPIKAMDETGLVIHCSSLNKSLAPGMRIGWMSAGRWQARVEMLKYSQSRFPEELGQIVLARFLASKSHDRYLRRLQQDLRERRQALADEVARCFGDQVKLTPPDGGLFLWLELPAGVSAMQLGHDALARGIHIAPGPLFSGQPRMDRFVRLSAGMASRADITDGMRSLSELMAQQLQPPGGGAMH</sequence>
<protein>
    <recommendedName>
        <fullName evidence="6">HTH gntR-type domain-containing protein</fullName>
    </recommendedName>
</protein>
<dbReference type="RefSeq" id="WP_087279354.1">
    <property type="nucleotide sequence ID" value="NZ_CP021455.1"/>
</dbReference>
<evidence type="ECO:0000256" key="4">
    <source>
        <dbReference type="ARBA" id="ARBA00023125"/>
    </source>
</evidence>
<dbReference type="PANTHER" id="PTHR46577">
    <property type="entry name" value="HTH-TYPE TRANSCRIPTIONAL REGULATORY PROTEIN GABR"/>
    <property type="match status" value="1"/>
</dbReference>
<dbReference type="PROSITE" id="PS50949">
    <property type="entry name" value="HTH_GNTR"/>
    <property type="match status" value="1"/>
</dbReference>
<dbReference type="InterPro" id="IPR015421">
    <property type="entry name" value="PyrdxlP-dep_Trfase_major"/>
</dbReference>
<evidence type="ECO:0000256" key="3">
    <source>
        <dbReference type="ARBA" id="ARBA00023015"/>
    </source>
</evidence>
<dbReference type="InterPro" id="IPR036390">
    <property type="entry name" value="WH_DNA-bd_sf"/>
</dbReference>
<dbReference type="InterPro" id="IPR051446">
    <property type="entry name" value="HTH_trans_reg/aminotransferase"/>
</dbReference>
<reference evidence="7 8" key="1">
    <citation type="submission" date="2017-05" db="EMBL/GenBank/DDBJ databases">
        <authorList>
            <person name="Song R."/>
            <person name="Chenine A.L."/>
            <person name="Ruprecht R.M."/>
        </authorList>
    </citation>
    <scope>NUCLEOTIDE SEQUENCE [LARGE SCALE GENOMIC DNA]</scope>
    <source>
        <strain evidence="7 8">DSM 26136</strain>
    </source>
</reference>
<dbReference type="AlphaFoldDB" id="A0A1Y0ELM3"/>
<dbReference type="Pfam" id="PF00155">
    <property type="entry name" value="Aminotran_1_2"/>
    <property type="match status" value="1"/>
</dbReference>
<keyword evidence="4" id="KW-0238">DNA-binding</keyword>
<dbReference type="InterPro" id="IPR015424">
    <property type="entry name" value="PyrdxlP-dep_Trfase"/>
</dbReference>
<dbReference type="KEGG" id="cser:CCO03_07575"/>
<keyword evidence="5" id="KW-0804">Transcription</keyword>
<dbReference type="Gene3D" id="3.90.1150.10">
    <property type="entry name" value="Aspartate Aminotransferase, domain 1"/>
    <property type="match status" value="1"/>
</dbReference>
<keyword evidence="8" id="KW-1185">Reference proteome</keyword>
<dbReference type="CDD" id="cd00609">
    <property type="entry name" value="AAT_like"/>
    <property type="match status" value="1"/>
</dbReference>
<dbReference type="InterPro" id="IPR015422">
    <property type="entry name" value="PyrdxlP-dep_Trfase_small"/>
</dbReference>
<dbReference type="EMBL" id="CP021455">
    <property type="protein sequence ID" value="ARU04555.1"/>
    <property type="molecule type" value="Genomic_DNA"/>
</dbReference>
<dbReference type="GO" id="GO:0003677">
    <property type="term" value="F:DNA binding"/>
    <property type="evidence" value="ECO:0007669"/>
    <property type="project" value="UniProtKB-KW"/>
</dbReference>
<dbReference type="GO" id="GO:0003700">
    <property type="term" value="F:DNA-binding transcription factor activity"/>
    <property type="evidence" value="ECO:0007669"/>
    <property type="project" value="InterPro"/>
</dbReference>
<dbReference type="InterPro" id="IPR000524">
    <property type="entry name" value="Tscrpt_reg_HTH_GntR"/>
</dbReference>
<dbReference type="InterPro" id="IPR004839">
    <property type="entry name" value="Aminotransferase_I/II_large"/>
</dbReference>
<evidence type="ECO:0000256" key="1">
    <source>
        <dbReference type="ARBA" id="ARBA00005384"/>
    </source>
</evidence>
<dbReference type="Proteomes" id="UP000196138">
    <property type="component" value="Chromosome"/>
</dbReference>
<dbReference type="SUPFAM" id="SSF53383">
    <property type="entry name" value="PLP-dependent transferases"/>
    <property type="match status" value="1"/>
</dbReference>
<dbReference type="Gene3D" id="3.40.640.10">
    <property type="entry name" value="Type I PLP-dependent aspartate aminotransferase-like (Major domain)"/>
    <property type="match status" value="1"/>
</dbReference>
<dbReference type="PANTHER" id="PTHR46577:SF2">
    <property type="entry name" value="TRANSCRIPTIONAL REGULATORY PROTEIN"/>
    <property type="match status" value="1"/>
</dbReference>
<evidence type="ECO:0000259" key="6">
    <source>
        <dbReference type="PROSITE" id="PS50949"/>
    </source>
</evidence>
<evidence type="ECO:0000256" key="2">
    <source>
        <dbReference type="ARBA" id="ARBA00022898"/>
    </source>
</evidence>
<evidence type="ECO:0000256" key="5">
    <source>
        <dbReference type="ARBA" id="ARBA00023163"/>
    </source>
</evidence>
<evidence type="ECO:0000313" key="7">
    <source>
        <dbReference type="EMBL" id="ARU04555.1"/>
    </source>
</evidence>